<proteinExistence type="predicted"/>
<gene>
    <name evidence="3" type="ORF">BTN92_07755</name>
    <name evidence="2" type="ORF">HI921_13850</name>
</gene>
<reference evidence="3 4" key="1">
    <citation type="submission" date="2016-12" db="EMBL/GenBank/DDBJ databases">
        <authorList>
            <person name="Song W.-J."/>
            <person name="Kurnit D.M."/>
        </authorList>
    </citation>
    <scope>NUCLEOTIDE SEQUENCE [LARGE SCALE GENOMIC DNA]</scope>
    <source>
        <strain evidence="3 4">CGB1038-1_S1</strain>
    </source>
</reference>
<evidence type="ECO:0000313" key="5">
    <source>
        <dbReference type="Proteomes" id="UP000557857"/>
    </source>
</evidence>
<keyword evidence="1" id="KW-0812">Transmembrane</keyword>
<keyword evidence="1" id="KW-1133">Transmembrane helix</keyword>
<feature type="transmembrane region" description="Helical" evidence="1">
    <location>
        <begin position="61"/>
        <end position="79"/>
    </location>
</feature>
<dbReference type="RefSeq" id="WP_010736183.1">
    <property type="nucleotide sequence ID" value="NZ_CABMMO010000006.1"/>
</dbReference>
<evidence type="ECO:0000313" key="4">
    <source>
        <dbReference type="Proteomes" id="UP000189299"/>
    </source>
</evidence>
<evidence type="ECO:0000256" key="1">
    <source>
        <dbReference type="SAM" id="Phobius"/>
    </source>
</evidence>
<keyword evidence="1" id="KW-0472">Membrane</keyword>
<dbReference type="EMBL" id="MSTR01000006">
    <property type="protein sequence ID" value="ONN43329.1"/>
    <property type="molecule type" value="Genomic_DNA"/>
</dbReference>
<reference evidence="2 5" key="2">
    <citation type="submission" date="2020-04" db="EMBL/GenBank/DDBJ databases">
        <authorList>
            <person name="Abaymova A."/>
            <person name="Teymurazov M."/>
            <person name="Tazyna O."/>
            <person name="Chatushin Y."/>
            <person name="Svetoch E."/>
            <person name="Pereligyn V."/>
            <person name="Pohylenko V."/>
            <person name="Platonov M."/>
            <person name="Kartsev N."/>
            <person name="Skryabin Y."/>
            <person name="Sizova A."/>
            <person name="Solomentsev V."/>
            <person name="Kislichkina A."/>
            <person name="Bogun A."/>
        </authorList>
    </citation>
    <scope>NUCLEOTIDE SEQUENCE [LARGE SCALE GENOMIC DNA]</scope>
    <source>
        <strain evidence="2">SCPM-O-B-8398</strain>
        <strain evidence="5">SCPM-O-B-8398 (E28)</strain>
    </source>
</reference>
<dbReference type="AlphaFoldDB" id="A0A1V2UIV7"/>
<name>A0A1V2UIV7_ENTMU</name>
<organism evidence="3 4">
    <name type="scientific">Enterococcus mundtii</name>
    <dbReference type="NCBI Taxonomy" id="53346"/>
    <lineage>
        <taxon>Bacteria</taxon>
        <taxon>Bacillati</taxon>
        <taxon>Bacillota</taxon>
        <taxon>Bacilli</taxon>
        <taxon>Lactobacillales</taxon>
        <taxon>Enterococcaceae</taxon>
        <taxon>Enterococcus</taxon>
    </lineage>
</organism>
<dbReference type="Proteomes" id="UP000189299">
    <property type="component" value="Unassembled WGS sequence"/>
</dbReference>
<sequence>MNGYKIGLCTSMSLSILCIIGSLIDGRGLIGLLLVFLTIIPGFFGIYFTTKITMDKLLKSFLFIVNYLFATHLHIRYFIQFLTRVL</sequence>
<protein>
    <submittedName>
        <fullName evidence="3">Uncharacterized protein</fullName>
    </submittedName>
</protein>
<feature type="transmembrane region" description="Helical" evidence="1">
    <location>
        <begin position="30"/>
        <end position="49"/>
    </location>
</feature>
<accession>A0A1V2UIV7</accession>
<feature type="transmembrane region" description="Helical" evidence="1">
    <location>
        <begin position="7"/>
        <end position="24"/>
    </location>
</feature>
<evidence type="ECO:0000313" key="3">
    <source>
        <dbReference type="EMBL" id="ONN43329.1"/>
    </source>
</evidence>
<dbReference type="STRING" id="53346.A5802_000159"/>
<dbReference type="Proteomes" id="UP000557857">
    <property type="component" value="Unassembled WGS sequence"/>
</dbReference>
<dbReference type="EMBL" id="JABCAG010000058">
    <property type="protein sequence ID" value="NMP59529.1"/>
    <property type="molecule type" value="Genomic_DNA"/>
</dbReference>
<comment type="caution">
    <text evidence="3">The sequence shown here is derived from an EMBL/GenBank/DDBJ whole genome shotgun (WGS) entry which is preliminary data.</text>
</comment>
<evidence type="ECO:0000313" key="2">
    <source>
        <dbReference type="EMBL" id="NMP59529.1"/>
    </source>
</evidence>